<name>A0A6J4U2C6_9ACTN</name>
<dbReference type="GO" id="GO:0008236">
    <property type="term" value="F:serine-type peptidase activity"/>
    <property type="evidence" value="ECO:0007669"/>
    <property type="project" value="InterPro"/>
</dbReference>
<dbReference type="Pfam" id="PF00326">
    <property type="entry name" value="Peptidase_S9"/>
    <property type="match status" value="1"/>
</dbReference>
<evidence type="ECO:0000259" key="1">
    <source>
        <dbReference type="Pfam" id="PF00326"/>
    </source>
</evidence>
<proteinExistence type="predicted"/>
<dbReference type="InterPro" id="IPR001375">
    <property type="entry name" value="Peptidase_S9_cat"/>
</dbReference>
<organism evidence="2">
    <name type="scientific">uncultured Thermoleophilia bacterium</name>
    <dbReference type="NCBI Taxonomy" id="1497501"/>
    <lineage>
        <taxon>Bacteria</taxon>
        <taxon>Bacillati</taxon>
        <taxon>Actinomycetota</taxon>
        <taxon>Thermoleophilia</taxon>
        <taxon>environmental samples</taxon>
    </lineage>
</organism>
<feature type="non-terminal residue" evidence="2">
    <location>
        <position position="1"/>
    </location>
</feature>
<feature type="domain" description="Peptidase S9 prolyl oligopeptidase catalytic" evidence="1">
    <location>
        <begin position="6"/>
        <end position="72"/>
    </location>
</feature>
<dbReference type="EMBL" id="CADCWC010000250">
    <property type="protein sequence ID" value="CAA9538968.1"/>
    <property type="molecule type" value="Genomic_DNA"/>
</dbReference>
<evidence type="ECO:0000313" key="2">
    <source>
        <dbReference type="EMBL" id="CAA9538968.1"/>
    </source>
</evidence>
<accession>A0A6J4U2C6</accession>
<gene>
    <name evidence="2" type="ORF">AVDCRST_MAG79-1668</name>
</gene>
<dbReference type="AlphaFoldDB" id="A0A6J4U2C6"/>
<dbReference type="SUPFAM" id="SSF53474">
    <property type="entry name" value="alpha/beta-Hydrolases"/>
    <property type="match status" value="1"/>
</dbReference>
<sequence length="75" mass="8382">RDGVPYPATLVICGDTDVRCPAWHGRVFVARVQAATASDAPVLYRLRPDSGHLTSIRRETHEWLGFLMEHLGLEP</sequence>
<reference evidence="2" key="1">
    <citation type="submission" date="2020-02" db="EMBL/GenBank/DDBJ databases">
        <authorList>
            <person name="Meier V. D."/>
        </authorList>
    </citation>
    <scope>NUCLEOTIDE SEQUENCE</scope>
    <source>
        <strain evidence="2">AVDCRST_MAG79</strain>
    </source>
</reference>
<protein>
    <recommendedName>
        <fullName evidence="1">Peptidase S9 prolyl oligopeptidase catalytic domain-containing protein</fullName>
    </recommendedName>
</protein>
<dbReference type="Gene3D" id="3.40.50.1820">
    <property type="entry name" value="alpha/beta hydrolase"/>
    <property type="match status" value="1"/>
</dbReference>
<dbReference type="GO" id="GO:0006508">
    <property type="term" value="P:proteolysis"/>
    <property type="evidence" value="ECO:0007669"/>
    <property type="project" value="InterPro"/>
</dbReference>
<dbReference type="InterPro" id="IPR029058">
    <property type="entry name" value="AB_hydrolase_fold"/>
</dbReference>